<dbReference type="PROSITE" id="PS52002">
    <property type="entry name" value="SM"/>
    <property type="match status" value="1"/>
</dbReference>
<keyword evidence="14" id="KW-1185">Reference proteome</keyword>
<evidence type="ECO:0000256" key="4">
    <source>
        <dbReference type="ARBA" id="ARBA00022490"/>
    </source>
</evidence>
<accession>A0A4T0X3J8</accession>
<evidence type="ECO:0000256" key="5">
    <source>
        <dbReference type="ARBA" id="ARBA00022664"/>
    </source>
</evidence>
<comment type="caution">
    <text evidence="13">The sequence shown here is derived from an EMBL/GenBank/DDBJ whole genome shotgun (WGS) entry which is preliminary data.</text>
</comment>
<dbReference type="GO" id="GO:0046540">
    <property type="term" value="C:U4/U6 x U5 tri-snRNP complex"/>
    <property type="evidence" value="ECO:0007669"/>
    <property type="project" value="TreeGrafter"/>
</dbReference>
<dbReference type="GO" id="GO:0071004">
    <property type="term" value="C:U2-type prespliceosome"/>
    <property type="evidence" value="ECO:0007669"/>
    <property type="project" value="TreeGrafter"/>
</dbReference>
<feature type="domain" description="Sm" evidence="12">
    <location>
        <begin position="7"/>
        <end position="100"/>
    </location>
</feature>
<keyword evidence="7" id="KW-0508">mRNA splicing</keyword>
<dbReference type="GO" id="GO:0005682">
    <property type="term" value="C:U5 snRNP"/>
    <property type="evidence" value="ECO:0007669"/>
    <property type="project" value="TreeGrafter"/>
</dbReference>
<keyword evidence="4" id="KW-0963">Cytoplasm</keyword>
<organism evidence="13 14">
    <name type="scientific">Pichia inconspicua</name>
    <dbReference type="NCBI Taxonomy" id="52247"/>
    <lineage>
        <taxon>Eukaryota</taxon>
        <taxon>Fungi</taxon>
        <taxon>Dikarya</taxon>
        <taxon>Ascomycota</taxon>
        <taxon>Saccharomycotina</taxon>
        <taxon>Pichiomycetes</taxon>
        <taxon>Pichiales</taxon>
        <taxon>Pichiaceae</taxon>
        <taxon>Pichia</taxon>
    </lineage>
</organism>
<evidence type="ECO:0000256" key="7">
    <source>
        <dbReference type="ARBA" id="ARBA00023187"/>
    </source>
</evidence>
<evidence type="ECO:0000256" key="2">
    <source>
        <dbReference type="ARBA" id="ARBA00004496"/>
    </source>
</evidence>
<dbReference type="GO" id="GO:0005686">
    <property type="term" value="C:U2 snRNP"/>
    <property type="evidence" value="ECO:0007669"/>
    <property type="project" value="TreeGrafter"/>
</dbReference>
<keyword evidence="9" id="KW-0687">Ribonucleoprotein</keyword>
<evidence type="ECO:0000313" key="13">
    <source>
        <dbReference type="EMBL" id="TID29951.1"/>
    </source>
</evidence>
<keyword evidence="5" id="KW-0507">mRNA processing</keyword>
<comment type="subcellular location">
    <subcellularLocation>
        <location evidence="2">Cytoplasm</location>
    </subcellularLocation>
    <subcellularLocation>
        <location evidence="1">Nucleus</location>
    </subcellularLocation>
</comment>
<evidence type="ECO:0000313" key="14">
    <source>
        <dbReference type="Proteomes" id="UP000307173"/>
    </source>
</evidence>
<dbReference type="InterPro" id="IPR050914">
    <property type="entry name" value="snRNP_SmB/NAA38-like"/>
</dbReference>
<dbReference type="CDD" id="cd01717">
    <property type="entry name" value="Sm_B"/>
    <property type="match status" value="1"/>
</dbReference>
<dbReference type="InterPro" id="IPR001163">
    <property type="entry name" value="Sm_dom_euk/arc"/>
</dbReference>
<gene>
    <name evidence="13" type="ORF">CANINC_001462</name>
</gene>
<dbReference type="GO" id="GO:0000398">
    <property type="term" value="P:mRNA splicing, via spliceosome"/>
    <property type="evidence" value="ECO:0007669"/>
    <property type="project" value="TreeGrafter"/>
</dbReference>
<evidence type="ECO:0000256" key="8">
    <source>
        <dbReference type="ARBA" id="ARBA00023242"/>
    </source>
</evidence>
<dbReference type="GO" id="GO:0005687">
    <property type="term" value="C:U4 snRNP"/>
    <property type="evidence" value="ECO:0007669"/>
    <property type="project" value="TreeGrafter"/>
</dbReference>
<reference evidence="13 14" key="1">
    <citation type="journal article" date="2019" name="Front. Genet.">
        <title>Whole-Genome Sequencing of the Opportunistic Yeast Pathogen Candida inconspicua Uncovers Its Hybrid Origin.</title>
        <authorList>
            <person name="Mixao V."/>
            <person name="Hansen A.P."/>
            <person name="Saus E."/>
            <person name="Boekhout T."/>
            <person name="Lass-Florl C."/>
            <person name="Gabaldon T."/>
        </authorList>
    </citation>
    <scope>NUCLEOTIDE SEQUENCE [LARGE SCALE GENOMIC DNA]</scope>
    <source>
        <strain evidence="13 14">CBS 180</strain>
    </source>
</reference>
<dbReference type="InterPro" id="IPR010920">
    <property type="entry name" value="LSM_dom_sf"/>
</dbReference>
<dbReference type="GO" id="GO:0003723">
    <property type="term" value="F:RNA binding"/>
    <property type="evidence" value="ECO:0007669"/>
    <property type="project" value="UniProtKB-KW"/>
</dbReference>
<dbReference type="Proteomes" id="UP000307173">
    <property type="component" value="Unassembled WGS sequence"/>
</dbReference>
<dbReference type="OrthoDB" id="2020720at2759"/>
<evidence type="ECO:0000256" key="3">
    <source>
        <dbReference type="ARBA" id="ARBA00009123"/>
    </source>
</evidence>
<dbReference type="Pfam" id="PF01423">
    <property type="entry name" value="LSM"/>
    <property type="match status" value="1"/>
</dbReference>
<dbReference type="GO" id="GO:0005737">
    <property type="term" value="C:cytoplasm"/>
    <property type="evidence" value="ECO:0007669"/>
    <property type="project" value="UniProtKB-SubCell"/>
</dbReference>
<dbReference type="SUPFAM" id="SSF50182">
    <property type="entry name" value="Sm-like ribonucleoproteins"/>
    <property type="match status" value="1"/>
</dbReference>
<dbReference type="GO" id="GO:0005685">
    <property type="term" value="C:U1 snRNP"/>
    <property type="evidence" value="ECO:0007669"/>
    <property type="project" value="TreeGrafter"/>
</dbReference>
<evidence type="ECO:0000256" key="11">
    <source>
        <dbReference type="SAM" id="MobiDB-lite"/>
    </source>
</evidence>
<dbReference type="PANTHER" id="PTHR10701">
    <property type="entry name" value="SMALL NUCLEAR RIBONUCLEOPROTEIN-ASSOCIATED PROTEIN B AND N"/>
    <property type="match status" value="1"/>
</dbReference>
<sequence length="144" mass="16160">MTLGRIPKNTKLENLLHYKVRVTTANLSSFVGILTSYDKYMNLVLNECEEFRLQKKSKQYLAQVKGREIDETKIKEQKRLLGLVILRGENVISVVAEAAPNAASLKPKLRLKKGAVSIKPLMKKLTGNKPEKTNAGVSKPTIKR</sequence>
<keyword evidence="6" id="KW-0694">RNA-binding</keyword>
<feature type="region of interest" description="Disordered" evidence="11">
    <location>
        <begin position="124"/>
        <end position="144"/>
    </location>
</feature>
<evidence type="ECO:0000256" key="1">
    <source>
        <dbReference type="ARBA" id="ARBA00004123"/>
    </source>
</evidence>
<dbReference type="InterPro" id="IPR047575">
    <property type="entry name" value="Sm"/>
</dbReference>
<evidence type="ECO:0000256" key="9">
    <source>
        <dbReference type="ARBA" id="ARBA00023274"/>
    </source>
</evidence>
<comment type="similarity">
    <text evidence="3">Belongs to the snRNP SmB/SmN family.</text>
</comment>
<dbReference type="SMART" id="SM00651">
    <property type="entry name" value="Sm"/>
    <property type="match status" value="1"/>
</dbReference>
<dbReference type="EMBL" id="SELW01000220">
    <property type="protein sequence ID" value="TID29951.1"/>
    <property type="molecule type" value="Genomic_DNA"/>
</dbReference>
<dbReference type="PANTHER" id="PTHR10701:SF0">
    <property type="entry name" value="SMALL NUCLEAR RIBONUCLEOPROTEIN-ASSOCIATED PROTEIN B"/>
    <property type="match status" value="1"/>
</dbReference>
<name>A0A4T0X3J8_9ASCO</name>
<protein>
    <recommendedName>
        <fullName evidence="10">Sm protein B</fullName>
    </recommendedName>
</protein>
<dbReference type="STRING" id="52247.A0A4T0X3J8"/>
<evidence type="ECO:0000256" key="6">
    <source>
        <dbReference type="ARBA" id="ARBA00022884"/>
    </source>
</evidence>
<evidence type="ECO:0000256" key="10">
    <source>
        <dbReference type="ARBA" id="ARBA00041355"/>
    </source>
</evidence>
<dbReference type="GO" id="GO:0070990">
    <property type="term" value="F:snRNP binding"/>
    <property type="evidence" value="ECO:0007669"/>
    <property type="project" value="TreeGrafter"/>
</dbReference>
<dbReference type="AlphaFoldDB" id="A0A4T0X3J8"/>
<dbReference type="GO" id="GO:0071013">
    <property type="term" value="C:catalytic step 2 spliceosome"/>
    <property type="evidence" value="ECO:0007669"/>
    <property type="project" value="TreeGrafter"/>
</dbReference>
<evidence type="ECO:0000259" key="12">
    <source>
        <dbReference type="PROSITE" id="PS52002"/>
    </source>
</evidence>
<keyword evidence="8" id="KW-0539">Nucleus</keyword>
<proteinExistence type="inferred from homology"/>
<dbReference type="Gene3D" id="2.30.30.100">
    <property type="match status" value="1"/>
</dbReference>